<evidence type="ECO:0000256" key="9">
    <source>
        <dbReference type="ARBA" id="ARBA00022848"/>
    </source>
</evidence>
<sequence length="169" mass="19803">MYIASSHPDIMRTVLDNPKAMNKAPQYKFFKIDQGLLVSPYVLWKHQRKTLNTSFNKRILESFIPWFDKCATKMINQVKREPNFDQVNMMQHCARCTMDMVCGSTIGTDILDDPEASKVIPLVEKVSGILAGRFTNVFKHPDFLYEFTSDYKEEMQGRKEFYQFINKVR</sequence>
<dbReference type="PANTHER" id="PTHR24291:SF189">
    <property type="entry name" value="CYTOCHROME P450 4C3-RELATED"/>
    <property type="match status" value="1"/>
</dbReference>
<keyword evidence="7" id="KW-0479">Metal-binding</keyword>
<dbReference type="GO" id="GO:0020037">
    <property type="term" value="F:heme binding"/>
    <property type="evidence" value="ECO:0007669"/>
    <property type="project" value="InterPro"/>
</dbReference>
<evidence type="ECO:0000256" key="1">
    <source>
        <dbReference type="ARBA" id="ARBA00001971"/>
    </source>
</evidence>
<keyword evidence="15" id="KW-1185">Reference proteome</keyword>
<evidence type="ECO:0000256" key="13">
    <source>
        <dbReference type="ARBA" id="ARBA00023136"/>
    </source>
</evidence>
<proteinExistence type="inferred from homology"/>
<evidence type="ECO:0000256" key="7">
    <source>
        <dbReference type="ARBA" id="ARBA00022723"/>
    </source>
</evidence>
<accession>A0A182MVW2</accession>
<evidence type="ECO:0000256" key="10">
    <source>
        <dbReference type="ARBA" id="ARBA00023002"/>
    </source>
</evidence>
<comment type="similarity">
    <text evidence="5">Belongs to the cytochrome P450 family.</text>
</comment>
<dbReference type="PANTHER" id="PTHR24291">
    <property type="entry name" value="CYTOCHROME P450 FAMILY 4"/>
    <property type="match status" value="1"/>
</dbReference>
<evidence type="ECO:0000256" key="2">
    <source>
        <dbReference type="ARBA" id="ARBA00003690"/>
    </source>
</evidence>
<dbReference type="GO" id="GO:0005789">
    <property type="term" value="C:endoplasmic reticulum membrane"/>
    <property type="evidence" value="ECO:0007669"/>
    <property type="project" value="UniProtKB-SubCell"/>
</dbReference>
<dbReference type="GO" id="GO:0005506">
    <property type="term" value="F:iron ion binding"/>
    <property type="evidence" value="ECO:0007669"/>
    <property type="project" value="InterPro"/>
</dbReference>
<evidence type="ECO:0000313" key="14">
    <source>
        <dbReference type="EnsemblMetazoa" id="ACUA027536-PA"/>
    </source>
</evidence>
<protein>
    <recommendedName>
        <fullName evidence="16">Cytochrome P450</fullName>
    </recommendedName>
</protein>
<keyword evidence="12" id="KW-0503">Monooxygenase</keyword>
<dbReference type="EnsemblMetazoa" id="ACUA027536-RA">
    <property type="protein sequence ID" value="ACUA027536-PA"/>
    <property type="gene ID" value="ACUA027536"/>
</dbReference>
<dbReference type="VEuPathDB" id="VectorBase:ACUA027536"/>
<keyword evidence="6" id="KW-0349">Heme</keyword>
<dbReference type="GO" id="GO:0016705">
    <property type="term" value="F:oxidoreductase activity, acting on paired donors, with incorporation or reduction of molecular oxygen"/>
    <property type="evidence" value="ECO:0007669"/>
    <property type="project" value="InterPro"/>
</dbReference>
<dbReference type="GO" id="GO:0004497">
    <property type="term" value="F:monooxygenase activity"/>
    <property type="evidence" value="ECO:0007669"/>
    <property type="project" value="UniProtKB-KW"/>
</dbReference>
<keyword evidence="10" id="KW-0560">Oxidoreductase</keyword>
<comment type="subcellular location">
    <subcellularLocation>
        <location evidence="4">Endoplasmic reticulum membrane</location>
        <topology evidence="4">Peripheral membrane protein</topology>
    </subcellularLocation>
    <subcellularLocation>
        <location evidence="3">Microsome membrane</location>
        <topology evidence="3">Peripheral membrane protein</topology>
    </subcellularLocation>
</comment>
<dbReference type="InterPro" id="IPR036396">
    <property type="entry name" value="Cyt_P450_sf"/>
</dbReference>
<keyword evidence="8" id="KW-0256">Endoplasmic reticulum</keyword>
<keyword evidence="13" id="KW-0472">Membrane</keyword>
<dbReference type="InterPro" id="IPR050196">
    <property type="entry name" value="Cytochrome_P450_Monoox"/>
</dbReference>
<dbReference type="STRING" id="139723.A0A182MVW2"/>
<name>A0A182MVW2_9DIPT</name>
<dbReference type="SUPFAM" id="SSF48264">
    <property type="entry name" value="Cytochrome P450"/>
    <property type="match status" value="1"/>
</dbReference>
<organism evidence="14 15">
    <name type="scientific">Anopheles culicifacies</name>
    <dbReference type="NCBI Taxonomy" id="139723"/>
    <lineage>
        <taxon>Eukaryota</taxon>
        <taxon>Metazoa</taxon>
        <taxon>Ecdysozoa</taxon>
        <taxon>Arthropoda</taxon>
        <taxon>Hexapoda</taxon>
        <taxon>Insecta</taxon>
        <taxon>Pterygota</taxon>
        <taxon>Neoptera</taxon>
        <taxon>Endopterygota</taxon>
        <taxon>Diptera</taxon>
        <taxon>Nematocera</taxon>
        <taxon>Culicoidea</taxon>
        <taxon>Culicidae</taxon>
        <taxon>Anophelinae</taxon>
        <taxon>Anopheles</taxon>
        <taxon>culicifacies species complex</taxon>
    </lineage>
</organism>
<reference evidence="15" key="1">
    <citation type="submission" date="2013-09" db="EMBL/GenBank/DDBJ databases">
        <title>The Genome Sequence of Anopheles culicifacies species A.</title>
        <authorList>
            <consortium name="The Broad Institute Genomics Platform"/>
            <person name="Neafsey D.E."/>
            <person name="Besansky N."/>
            <person name="Howell P."/>
            <person name="Walton C."/>
            <person name="Young S.K."/>
            <person name="Zeng Q."/>
            <person name="Gargeya S."/>
            <person name="Fitzgerald M."/>
            <person name="Haas B."/>
            <person name="Abouelleil A."/>
            <person name="Allen A.W."/>
            <person name="Alvarado L."/>
            <person name="Arachchi H.M."/>
            <person name="Berlin A.M."/>
            <person name="Chapman S.B."/>
            <person name="Gainer-Dewar J."/>
            <person name="Goldberg J."/>
            <person name="Griggs A."/>
            <person name="Gujja S."/>
            <person name="Hansen M."/>
            <person name="Howarth C."/>
            <person name="Imamovic A."/>
            <person name="Ireland A."/>
            <person name="Larimer J."/>
            <person name="McCowan C."/>
            <person name="Murphy C."/>
            <person name="Pearson M."/>
            <person name="Poon T.W."/>
            <person name="Priest M."/>
            <person name="Roberts A."/>
            <person name="Saif S."/>
            <person name="Shea T."/>
            <person name="Sisk P."/>
            <person name="Sykes S."/>
            <person name="Wortman J."/>
            <person name="Nusbaum C."/>
            <person name="Birren B."/>
        </authorList>
    </citation>
    <scope>NUCLEOTIDE SEQUENCE [LARGE SCALE GENOMIC DNA]</scope>
    <source>
        <strain evidence="15">A-37</strain>
    </source>
</reference>
<evidence type="ECO:0000256" key="4">
    <source>
        <dbReference type="ARBA" id="ARBA00004406"/>
    </source>
</evidence>
<evidence type="ECO:0000256" key="5">
    <source>
        <dbReference type="ARBA" id="ARBA00010617"/>
    </source>
</evidence>
<dbReference type="Gene3D" id="1.10.630.10">
    <property type="entry name" value="Cytochrome P450"/>
    <property type="match status" value="1"/>
</dbReference>
<reference evidence="14" key="2">
    <citation type="submission" date="2020-05" db="UniProtKB">
        <authorList>
            <consortium name="EnsemblMetazoa"/>
        </authorList>
    </citation>
    <scope>IDENTIFICATION</scope>
    <source>
        <strain evidence="14">A-37</strain>
    </source>
</reference>
<evidence type="ECO:0000313" key="15">
    <source>
        <dbReference type="Proteomes" id="UP000075883"/>
    </source>
</evidence>
<keyword evidence="11" id="KW-0408">Iron</keyword>
<dbReference type="Proteomes" id="UP000075883">
    <property type="component" value="Unassembled WGS sequence"/>
</dbReference>
<dbReference type="EMBL" id="AXCM01010545">
    <property type="status" value="NOT_ANNOTATED_CDS"/>
    <property type="molecule type" value="Genomic_DNA"/>
</dbReference>
<evidence type="ECO:0000256" key="6">
    <source>
        <dbReference type="ARBA" id="ARBA00022617"/>
    </source>
</evidence>
<keyword evidence="9" id="KW-0492">Microsome</keyword>
<dbReference type="Pfam" id="PF00067">
    <property type="entry name" value="p450"/>
    <property type="match status" value="1"/>
</dbReference>
<comment type="function">
    <text evidence="2">May be involved in the metabolism of insect hormones and in the breakdown of synthetic insecticides.</text>
</comment>
<evidence type="ECO:0000256" key="3">
    <source>
        <dbReference type="ARBA" id="ARBA00004174"/>
    </source>
</evidence>
<evidence type="ECO:0000256" key="12">
    <source>
        <dbReference type="ARBA" id="ARBA00023033"/>
    </source>
</evidence>
<dbReference type="InterPro" id="IPR001128">
    <property type="entry name" value="Cyt_P450"/>
</dbReference>
<dbReference type="AlphaFoldDB" id="A0A182MVW2"/>
<evidence type="ECO:0000256" key="11">
    <source>
        <dbReference type="ARBA" id="ARBA00023004"/>
    </source>
</evidence>
<comment type="cofactor">
    <cofactor evidence="1">
        <name>heme</name>
        <dbReference type="ChEBI" id="CHEBI:30413"/>
    </cofactor>
</comment>
<evidence type="ECO:0000256" key="8">
    <source>
        <dbReference type="ARBA" id="ARBA00022824"/>
    </source>
</evidence>
<evidence type="ECO:0008006" key="16">
    <source>
        <dbReference type="Google" id="ProtNLM"/>
    </source>
</evidence>